<protein>
    <submittedName>
        <fullName evidence="2">Uncharacterized protein</fullName>
    </submittedName>
</protein>
<organism evidence="2 3">
    <name type="scientific">Glonium stellatum</name>
    <dbReference type="NCBI Taxonomy" id="574774"/>
    <lineage>
        <taxon>Eukaryota</taxon>
        <taxon>Fungi</taxon>
        <taxon>Dikarya</taxon>
        <taxon>Ascomycota</taxon>
        <taxon>Pezizomycotina</taxon>
        <taxon>Dothideomycetes</taxon>
        <taxon>Pleosporomycetidae</taxon>
        <taxon>Gloniales</taxon>
        <taxon>Gloniaceae</taxon>
        <taxon>Glonium</taxon>
    </lineage>
</organism>
<feature type="compositionally biased region" description="Basic and acidic residues" evidence="1">
    <location>
        <begin position="47"/>
        <end position="59"/>
    </location>
</feature>
<feature type="region of interest" description="Disordered" evidence="1">
    <location>
        <begin position="22"/>
        <end position="72"/>
    </location>
</feature>
<evidence type="ECO:0000313" key="3">
    <source>
        <dbReference type="Proteomes" id="UP000250140"/>
    </source>
</evidence>
<dbReference type="EMBL" id="KV751041">
    <property type="protein sequence ID" value="OCL01864.1"/>
    <property type="molecule type" value="Genomic_DNA"/>
</dbReference>
<name>A0A8E2JM73_9PEZI</name>
<sequence>MLRSCPAALLLFQHPAILPRDDRLQRANGSSPLAAHKGCPPGMLALKQEEGGIKEEAGKRRGQNFETGDVLR</sequence>
<accession>A0A8E2JM73</accession>
<keyword evidence="3" id="KW-1185">Reference proteome</keyword>
<reference evidence="2 3" key="1">
    <citation type="journal article" date="2016" name="Nat. Commun.">
        <title>Ectomycorrhizal ecology is imprinted in the genome of the dominant symbiotic fungus Cenococcum geophilum.</title>
        <authorList>
            <consortium name="DOE Joint Genome Institute"/>
            <person name="Peter M."/>
            <person name="Kohler A."/>
            <person name="Ohm R.A."/>
            <person name="Kuo A."/>
            <person name="Krutzmann J."/>
            <person name="Morin E."/>
            <person name="Arend M."/>
            <person name="Barry K.W."/>
            <person name="Binder M."/>
            <person name="Choi C."/>
            <person name="Clum A."/>
            <person name="Copeland A."/>
            <person name="Grisel N."/>
            <person name="Haridas S."/>
            <person name="Kipfer T."/>
            <person name="LaButti K."/>
            <person name="Lindquist E."/>
            <person name="Lipzen A."/>
            <person name="Maire R."/>
            <person name="Meier B."/>
            <person name="Mihaltcheva S."/>
            <person name="Molinier V."/>
            <person name="Murat C."/>
            <person name="Poggeler S."/>
            <person name="Quandt C.A."/>
            <person name="Sperisen C."/>
            <person name="Tritt A."/>
            <person name="Tisserant E."/>
            <person name="Crous P.W."/>
            <person name="Henrissat B."/>
            <person name="Nehls U."/>
            <person name="Egli S."/>
            <person name="Spatafora J.W."/>
            <person name="Grigoriev I.V."/>
            <person name="Martin F.M."/>
        </authorList>
    </citation>
    <scope>NUCLEOTIDE SEQUENCE [LARGE SCALE GENOMIC DNA]</scope>
    <source>
        <strain evidence="2 3">CBS 207.34</strain>
    </source>
</reference>
<proteinExistence type="predicted"/>
<dbReference type="AlphaFoldDB" id="A0A8E2JM73"/>
<evidence type="ECO:0000256" key="1">
    <source>
        <dbReference type="SAM" id="MobiDB-lite"/>
    </source>
</evidence>
<gene>
    <name evidence="2" type="ORF">AOQ84DRAFT_357667</name>
</gene>
<dbReference type="Proteomes" id="UP000250140">
    <property type="component" value="Unassembled WGS sequence"/>
</dbReference>
<evidence type="ECO:0000313" key="2">
    <source>
        <dbReference type="EMBL" id="OCL01864.1"/>
    </source>
</evidence>